<dbReference type="OrthoDB" id="7783360at2"/>
<name>B7KAN3_GLOC7</name>
<dbReference type="RefSeq" id="WP_012597655.1">
    <property type="nucleotide sequence ID" value="NC_011729.1"/>
</dbReference>
<dbReference type="Proteomes" id="UP000002384">
    <property type="component" value="Chromosome"/>
</dbReference>
<dbReference type="SUPFAM" id="SSF51445">
    <property type="entry name" value="(Trans)glycosidases"/>
    <property type="match status" value="1"/>
</dbReference>
<organism evidence="2 3">
    <name type="scientific">Gloeothece citriformis (strain PCC 7424)</name>
    <name type="common">Cyanothece sp. (strain PCC 7424)</name>
    <dbReference type="NCBI Taxonomy" id="65393"/>
    <lineage>
        <taxon>Bacteria</taxon>
        <taxon>Bacillati</taxon>
        <taxon>Cyanobacteriota</taxon>
        <taxon>Cyanophyceae</taxon>
        <taxon>Oscillatoriophycideae</taxon>
        <taxon>Chroococcales</taxon>
        <taxon>Aphanothecaceae</taxon>
        <taxon>Gloeothece</taxon>
        <taxon>Gloeothece citriformis</taxon>
    </lineage>
</organism>
<dbReference type="InterPro" id="IPR041690">
    <property type="entry name" value="Cadherin_5"/>
</dbReference>
<dbReference type="Pfam" id="PF17892">
    <property type="entry name" value="Cadherin_5"/>
    <property type="match status" value="1"/>
</dbReference>
<evidence type="ECO:0000259" key="1">
    <source>
        <dbReference type="Pfam" id="PF17892"/>
    </source>
</evidence>
<evidence type="ECO:0000313" key="3">
    <source>
        <dbReference type="Proteomes" id="UP000002384"/>
    </source>
</evidence>
<dbReference type="Gene3D" id="2.60.40.2810">
    <property type="match status" value="2"/>
</dbReference>
<dbReference type="HOGENOM" id="CLU_333376_0_0_3"/>
<accession>B7KAN3</accession>
<dbReference type="AlphaFoldDB" id="B7KAN3"/>
<dbReference type="eggNOG" id="COG1028">
    <property type="taxonomic scope" value="Bacteria"/>
</dbReference>
<reference evidence="3" key="1">
    <citation type="journal article" date="2011" name="MBio">
        <title>Novel metabolic attributes of the genus Cyanothece, comprising a group of unicellular nitrogen-fixing Cyanobacteria.</title>
        <authorList>
            <person name="Bandyopadhyay A."/>
            <person name="Elvitigala T."/>
            <person name="Welsh E."/>
            <person name="Stockel J."/>
            <person name="Liberton M."/>
            <person name="Min H."/>
            <person name="Sherman L.A."/>
            <person name="Pakrasi H.B."/>
        </authorList>
    </citation>
    <scope>NUCLEOTIDE SEQUENCE [LARGE SCALE GENOMIC DNA]</scope>
    <source>
        <strain evidence="3">PCC 7424</strain>
    </source>
</reference>
<feature type="domain" description="Cadherin-like" evidence="1">
    <location>
        <begin position="162"/>
        <end position="255"/>
    </location>
</feature>
<dbReference type="eggNOG" id="COG2931">
    <property type="taxonomic scope" value="Bacteria"/>
</dbReference>
<dbReference type="Gene3D" id="2.60.120.430">
    <property type="entry name" value="Galactose-binding lectin"/>
    <property type="match status" value="1"/>
</dbReference>
<dbReference type="EMBL" id="CP001291">
    <property type="protein sequence ID" value="ACK68705.1"/>
    <property type="molecule type" value="Genomic_DNA"/>
</dbReference>
<dbReference type="STRING" id="65393.PCC7424_0237"/>
<sequence length="1006" mass="112188">MNSSSVLNLNEFNFTYYGGASQQGEQTITVQEGGEILQIVGNAWNKINFSYTITPDTILEFHFLSTSQGDVHGIGFDTDNTLSQDRTFKLYGTQKWGNNSFENYQTNPGTWRNYQIPVGQFYTGDVKHLFFVNDHDINNPTANSNFANIRVYEQPSTLSKQNAIPIGNKDRLTALENKTLLINSKNLLLNDSDPDGDLLTITGVKNAYKGTVVLNSDGSINFTPSKYFVGSAGFTYVISDGKGGTADVPVNINVNPNYYDFSSNNIYQYRTHQDKGTTVTPSVDGKAITVTGDTWRAFDLPYNITPNTVVQFKFKSTASGNIHAIGFDQDLNNTNEQLFQLYGTATSGNTTYKNYSGNDWRTYSIPVGQFYTGQMNYLVIKNDHNVQNPIAESQFKDVYIYEGKIGNDKPVAVDDQYLGLTNAPVTIKISKLLANDYDPEGDSLSVKSVKSVTGGTAKLDNQGNVIFTPTKGFSGEASFEYILADDGGATDTGTVSVTVRGANIGTNLGKVAYHSTEVAFLDMFKSSSEWITQKSGIWDTKEQNLLALDEDGWVKSLSGTGDSQQFNTVGKLLYNSINGRYRGGRYVVLYEGEGTLEYQRDATKVQNLSTPGRDVIDVTPTDKGVFLKLTATDPKKTGNYLRNIRVVPIENEFNYQTEIFNPTFLDKVKPFSTLRFMDWMNTNNTNQKNWSDHPTLTDDNWSKKGVPVEVMVELANRLDVNPWFNLPHQATDEYVQEFARQVKNNLEPGLKVYVEYSNEVWNPMFGQYHWVEALDDNLTVHQSYGKRATEIMNIWDDVFAEDSQRVIGVMGAQAANWGTAINAMKFADNSIDAIAINPYFGGYIGKSENEAEVESWTKDPDGGLNKLFDEIMHGGVLTNGKEEGSLIEGWSSVNKWRSISEQYNVPIIAYEGGQHLVGRNEVKENGAINNLFIKANRDPRMGEAYTKQLTQWYELLGGELFMNYSSIGKPTNFGSWGALEYVDQESSPKYDALINFINQHSSTVAN</sequence>
<dbReference type="KEGG" id="cyc:PCC7424_0237"/>
<dbReference type="InterPro" id="IPR017853">
    <property type="entry name" value="GH"/>
</dbReference>
<keyword evidence="3" id="KW-1185">Reference proteome</keyword>
<protein>
    <recommendedName>
        <fullName evidence="1">Cadherin-like domain-containing protein</fullName>
    </recommendedName>
</protein>
<dbReference type="eggNOG" id="COG2304">
    <property type="taxonomic scope" value="Bacteria"/>
</dbReference>
<gene>
    <name evidence="2" type="ordered locus">PCC7424_0237</name>
</gene>
<evidence type="ECO:0000313" key="2">
    <source>
        <dbReference type="EMBL" id="ACK68705.1"/>
    </source>
</evidence>
<dbReference type="NCBIfam" id="NF012211">
    <property type="entry name" value="tand_rpt_95"/>
    <property type="match status" value="2"/>
</dbReference>
<proteinExistence type="predicted"/>
<dbReference type="Pfam" id="PF17963">
    <property type="entry name" value="Big_9"/>
    <property type="match status" value="1"/>
</dbReference>